<dbReference type="RefSeq" id="WP_239262594.1">
    <property type="nucleotide sequence ID" value="NZ_JAKRCV010000008.1"/>
</dbReference>
<dbReference type="InterPro" id="IPR047640">
    <property type="entry name" value="RpiR-like"/>
</dbReference>
<proteinExistence type="predicted"/>
<evidence type="ECO:0000259" key="6">
    <source>
        <dbReference type="PROSITE" id="PS51464"/>
    </source>
</evidence>
<dbReference type="Pfam" id="PF01380">
    <property type="entry name" value="SIS"/>
    <property type="match status" value="1"/>
</dbReference>
<evidence type="ECO:0000313" key="8">
    <source>
        <dbReference type="Proteomes" id="UP001521931"/>
    </source>
</evidence>
<evidence type="ECO:0000259" key="5">
    <source>
        <dbReference type="PROSITE" id="PS51071"/>
    </source>
</evidence>
<reference evidence="7 8" key="1">
    <citation type="submission" date="2022-02" db="EMBL/GenBank/DDBJ databases">
        <title>Uncovering new skin microbiome diversity through culturing and metagenomics.</title>
        <authorList>
            <person name="Conlan S."/>
            <person name="Deming C."/>
            <person name="Nisc Comparative Sequencing Program N."/>
            <person name="Segre J.A."/>
        </authorList>
    </citation>
    <scope>NUCLEOTIDE SEQUENCE [LARGE SCALE GENOMIC DNA]</scope>
    <source>
        <strain evidence="7 8">ACRQZ</strain>
    </source>
</reference>
<dbReference type="Pfam" id="PF01418">
    <property type="entry name" value="HTH_6"/>
    <property type="match status" value="1"/>
</dbReference>
<keyword evidence="8" id="KW-1185">Reference proteome</keyword>
<gene>
    <name evidence="7" type="ORF">MHL29_04480</name>
</gene>
<dbReference type="InterPro" id="IPR046348">
    <property type="entry name" value="SIS_dom_sf"/>
</dbReference>
<dbReference type="InterPro" id="IPR000281">
    <property type="entry name" value="HTH_RpiR"/>
</dbReference>
<evidence type="ECO:0000256" key="3">
    <source>
        <dbReference type="ARBA" id="ARBA00023163"/>
    </source>
</evidence>
<organism evidence="7 8">
    <name type="scientific">Arsenicicoccus bolidensis</name>
    <dbReference type="NCBI Taxonomy" id="229480"/>
    <lineage>
        <taxon>Bacteria</taxon>
        <taxon>Bacillati</taxon>
        <taxon>Actinomycetota</taxon>
        <taxon>Actinomycetes</taxon>
        <taxon>Micrococcales</taxon>
        <taxon>Intrasporangiaceae</taxon>
        <taxon>Arsenicicoccus</taxon>
    </lineage>
</organism>
<dbReference type="InterPro" id="IPR001347">
    <property type="entry name" value="SIS_dom"/>
</dbReference>
<protein>
    <submittedName>
        <fullName evidence="7">MurR/RpiR family transcriptional regulator</fullName>
    </submittedName>
</protein>
<dbReference type="PANTHER" id="PTHR30514">
    <property type="entry name" value="GLUCOKINASE"/>
    <property type="match status" value="1"/>
</dbReference>
<keyword evidence="2" id="KW-0238">DNA-binding</keyword>
<dbReference type="InterPro" id="IPR035472">
    <property type="entry name" value="RpiR-like_SIS"/>
</dbReference>
<dbReference type="Proteomes" id="UP001521931">
    <property type="component" value="Unassembled WGS sequence"/>
</dbReference>
<dbReference type="EMBL" id="JAKRCV010000008">
    <property type="protein sequence ID" value="MCG7321152.1"/>
    <property type="molecule type" value="Genomic_DNA"/>
</dbReference>
<feature type="compositionally biased region" description="Low complexity" evidence="4">
    <location>
        <begin position="300"/>
        <end position="315"/>
    </location>
</feature>
<feature type="compositionally biased region" description="Polar residues" evidence="4">
    <location>
        <begin position="316"/>
        <end position="325"/>
    </location>
</feature>
<evidence type="ECO:0000313" key="7">
    <source>
        <dbReference type="EMBL" id="MCG7321152.1"/>
    </source>
</evidence>
<evidence type="ECO:0000256" key="4">
    <source>
        <dbReference type="SAM" id="MobiDB-lite"/>
    </source>
</evidence>
<evidence type="ECO:0000256" key="1">
    <source>
        <dbReference type="ARBA" id="ARBA00023015"/>
    </source>
</evidence>
<dbReference type="Gene3D" id="1.10.10.10">
    <property type="entry name" value="Winged helix-like DNA-binding domain superfamily/Winged helix DNA-binding domain"/>
    <property type="match status" value="1"/>
</dbReference>
<name>A0ABS9PZU8_9MICO</name>
<dbReference type="SUPFAM" id="SSF46689">
    <property type="entry name" value="Homeodomain-like"/>
    <property type="match status" value="1"/>
</dbReference>
<keyword evidence="1" id="KW-0805">Transcription regulation</keyword>
<keyword evidence="3" id="KW-0804">Transcription</keyword>
<feature type="region of interest" description="Disordered" evidence="4">
    <location>
        <begin position="290"/>
        <end position="325"/>
    </location>
</feature>
<dbReference type="PROSITE" id="PS51071">
    <property type="entry name" value="HTH_RPIR"/>
    <property type="match status" value="1"/>
</dbReference>
<evidence type="ECO:0000256" key="2">
    <source>
        <dbReference type="ARBA" id="ARBA00023125"/>
    </source>
</evidence>
<accession>A0ABS9PZU8</accession>
<dbReference type="InterPro" id="IPR009057">
    <property type="entry name" value="Homeodomain-like_sf"/>
</dbReference>
<feature type="domain" description="HTH rpiR-type" evidence="5">
    <location>
        <begin position="10"/>
        <end position="86"/>
    </location>
</feature>
<sequence>MTEENSNGASGLLARVRGVIPSLPAGPARVGRAILDDPAGVSRMTLRELATTTGTSDATVLRLAQAAGVGGYRDLRLGLAEAVGSMSSAGRDGRLTADITRDDSPADVLAALAEEERSVITDTAACLDPAVLAAVADAVVAAGRVVIVGIGASGLVALDLSAKLERIGLHSRGLTEVHQAVTASVLLRPGDVLVVVSASGSTVDVLEPLRIAQERGARTVALTCHPRSAVAVADHVLMSAPGREHPVRPAAMSSRTGQLFVVDVLFTLVAQRCFDRASEAIADSYHALRHRHGEPPSAPPGSAARSTTATRTTPADQSQPHLQES</sequence>
<dbReference type="PROSITE" id="PS51464">
    <property type="entry name" value="SIS"/>
    <property type="match status" value="1"/>
</dbReference>
<dbReference type="PANTHER" id="PTHR30514:SF1">
    <property type="entry name" value="HTH-TYPE TRANSCRIPTIONAL REGULATOR HEXR-RELATED"/>
    <property type="match status" value="1"/>
</dbReference>
<dbReference type="Gene3D" id="3.40.50.10490">
    <property type="entry name" value="Glucose-6-phosphate isomerase like protein, domain 1"/>
    <property type="match status" value="1"/>
</dbReference>
<comment type="caution">
    <text evidence="7">The sequence shown here is derived from an EMBL/GenBank/DDBJ whole genome shotgun (WGS) entry which is preliminary data.</text>
</comment>
<feature type="domain" description="SIS" evidence="6">
    <location>
        <begin position="135"/>
        <end position="275"/>
    </location>
</feature>
<dbReference type="InterPro" id="IPR036388">
    <property type="entry name" value="WH-like_DNA-bd_sf"/>
</dbReference>
<dbReference type="CDD" id="cd05013">
    <property type="entry name" value="SIS_RpiR"/>
    <property type="match status" value="1"/>
</dbReference>
<dbReference type="SUPFAM" id="SSF53697">
    <property type="entry name" value="SIS domain"/>
    <property type="match status" value="1"/>
</dbReference>